<dbReference type="CDD" id="cd00754">
    <property type="entry name" value="Ubl_MoaD"/>
    <property type="match status" value="1"/>
</dbReference>
<name>R7ZVJ0_9BACT</name>
<dbReference type="InterPro" id="IPR044672">
    <property type="entry name" value="MOCS2A"/>
</dbReference>
<accession>R7ZVJ0</accession>
<dbReference type="InterPro" id="IPR012675">
    <property type="entry name" value="Beta-grasp_dom_sf"/>
</dbReference>
<dbReference type="AlphaFoldDB" id="R7ZVJ0"/>
<dbReference type="PANTHER" id="PTHR33359">
    <property type="entry name" value="MOLYBDOPTERIN SYNTHASE SULFUR CARRIER SUBUNIT"/>
    <property type="match status" value="1"/>
</dbReference>
<evidence type="ECO:0000313" key="5">
    <source>
        <dbReference type="Proteomes" id="UP000013909"/>
    </source>
</evidence>
<dbReference type="STRING" id="1232681.ADIS_1358"/>
<keyword evidence="5" id="KW-1185">Reference proteome</keyword>
<dbReference type="PANTHER" id="PTHR33359:SF1">
    <property type="entry name" value="MOLYBDOPTERIN SYNTHASE SULFUR CARRIER SUBUNIT"/>
    <property type="match status" value="1"/>
</dbReference>
<evidence type="ECO:0000256" key="2">
    <source>
        <dbReference type="ARBA" id="ARBA00024200"/>
    </source>
</evidence>
<comment type="similarity">
    <text evidence="2">Belongs to the MoaD family.</text>
</comment>
<dbReference type="InterPro" id="IPR016155">
    <property type="entry name" value="Mopterin_synth/thiamin_S_b"/>
</dbReference>
<dbReference type="SUPFAM" id="SSF54285">
    <property type="entry name" value="MoaD/ThiS"/>
    <property type="match status" value="1"/>
</dbReference>
<evidence type="ECO:0000313" key="4">
    <source>
        <dbReference type="EMBL" id="EON78161.1"/>
    </source>
</evidence>
<evidence type="ECO:0000256" key="3">
    <source>
        <dbReference type="ARBA" id="ARBA00024247"/>
    </source>
</evidence>
<sequence>MKIKLFGIAREIVGSAELILPLDPPPKNVKDFKRWLCESYPEFSELRSLAIAVDHEYADDDVILPPNAEIALIPPVSGG</sequence>
<dbReference type="Proteomes" id="UP000013909">
    <property type="component" value="Unassembled WGS sequence"/>
</dbReference>
<dbReference type="EMBL" id="AQHR01000041">
    <property type="protein sequence ID" value="EON78161.1"/>
    <property type="molecule type" value="Genomic_DNA"/>
</dbReference>
<dbReference type="Pfam" id="PF02597">
    <property type="entry name" value="ThiS"/>
    <property type="match status" value="1"/>
</dbReference>
<reference evidence="4 5" key="1">
    <citation type="submission" date="2013-02" db="EMBL/GenBank/DDBJ databases">
        <title>A novel strain isolated from Lonar lake, Maharashtra, India.</title>
        <authorList>
            <person name="Singh A."/>
        </authorList>
    </citation>
    <scope>NUCLEOTIDE SEQUENCE [LARGE SCALE GENOMIC DNA]</scope>
    <source>
        <strain evidence="4 5">AK24</strain>
    </source>
</reference>
<dbReference type="Gene3D" id="3.10.20.30">
    <property type="match status" value="1"/>
</dbReference>
<dbReference type="GO" id="GO:0000166">
    <property type="term" value="F:nucleotide binding"/>
    <property type="evidence" value="ECO:0007669"/>
    <property type="project" value="UniProtKB-KW"/>
</dbReference>
<proteinExistence type="inferred from homology"/>
<comment type="caution">
    <text evidence="4">The sequence shown here is derived from an EMBL/GenBank/DDBJ whole genome shotgun (WGS) entry which is preliminary data.</text>
</comment>
<gene>
    <name evidence="4" type="ORF">ADIS_1358</name>
</gene>
<keyword evidence="1" id="KW-0547">Nucleotide-binding</keyword>
<evidence type="ECO:0000256" key="1">
    <source>
        <dbReference type="ARBA" id="ARBA00022741"/>
    </source>
</evidence>
<dbReference type="GO" id="GO:0006777">
    <property type="term" value="P:Mo-molybdopterin cofactor biosynthetic process"/>
    <property type="evidence" value="ECO:0007669"/>
    <property type="project" value="InterPro"/>
</dbReference>
<organism evidence="4 5">
    <name type="scientific">Lunatimonas lonarensis</name>
    <dbReference type="NCBI Taxonomy" id="1232681"/>
    <lineage>
        <taxon>Bacteria</taxon>
        <taxon>Pseudomonadati</taxon>
        <taxon>Bacteroidota</taxon>
        <taxon>Cytophagia</taxon>
        <taxon>Cytophagales</taxon>
        <taxon>Cyclobacteriaceae</taxon>
    </lineage>
</organism>
<protein>
    <recommendedName>
        <fullName evidence="3">Molybdopterin synthase sulfur carrier subunit</fullName>
    </recommendedName>
</protein>
<dbReference type="RefSeq" id="WP_010853502.1">
    <property type="nucleotide sequence ID" value="NZ_AQHR01000041.1"/>
</dbReference>
<dbReference type="InterPro" id="IPR003749">
    <property type="entry name" value="ThiS/MoaD-like"/>
</dbReference>
<dbReference type="OrthoDB" id="598356at2"/>
<dbReference type="GO" id="GO:1990133">
    <property type="term" value="C:molybdopterin adenylyltransferase complex"/>
    <property type="evidence" value="ECO:0007669"/>
    <property type="project" value="TreeGrafter"/>
</dbReference>